<dbReference type="PANTHER" id="PTHR42713:SF3">
    <property type="entry name" value="TRANSCRIPTIONAL REGULATORY PROTEIN HPTR"/>
    <property type="match status" value="1"/>
</dbReference>
<dbReference type="InterPro" id="IPR011006">
    <property type="entry name" value="CheY-like_superfamily"/>
</dbReference>
<dbReference type="GO" id="GO:0005737">
    <property type="term" value="C:cytoplasm"/>
    <property type="evidence" value="ECO:0007669"/>
    <property type="project" value="UniProtKB-SubCell"/>
</dbReference>
<evidence type="ECO:0000256" key="1">
    <source>
        <dbReference type="ARBA" id="ARBA00004496"/>
    </source>
</evidence>
<dbReference type="InterPro" id="IPR009057">
    <property type="entry name" value="Homeodomain-like_sf"/>
</dbReference>
<keyword evidence="7" id="KW-0804">Transcription</keyword>
<feature type="domain" description="HTH araC/xylS-type" evidence="9">
    <location>
        <begin position="419"/>
        <end position="517"/>
    </location>
</feature>
<dbReference type="PROSITE" id="PS01124">
    <property type="entry name" value="HTH_ARAC_FAMILY_2"/>
    <property type="match status" value="1"/>
</dbReference>
<dbReference type="Pfam" id="PF00072">
    <property type="entry name" value="Response_reg"/>
    <property type="match status" value="1"/>
</dbReference>
<organism evidence="11 12">
    <name type="scientific">Paenibacillus rhizophilus</name>
    <dbReference type="NCBI Taxonomy" id="1850366"/>
    <lineage>
        <taxon>Bacteria</taxon>
        <taxon>Bacillati</taxon>
        <taxon>Bacillota</taxon>
        <taxon>Bacilli</taxon>
        <taxon>Bacillales</taxon>
        <taxon>Paenibacillaceae</taxon>
        <taxon>Paenibacillus</taxon>
    </lineage>
</organism>
<evidence type="ECO:0000259" key="10">
    <source>
        <dbReference type="PROSITE" id="PS50110"/>
    </source>
</evidence>
<reference evidence="11 12" key="1">
    <citation type="submission" date="2018-11" db="EMBL/GenBank/DDBJ databases">
        <title>Genome sequence of strain 7197.</title>
        <authorList>
            <person name="Gao J."/>
            <person name="Sun J."/>
        </authorList>
    </citation>
    <scope>NUCLEOTIDE SEQUENCE [LARGE SCALE GENOMIC DNA]</scope>
    <source>
        <strain evidence="11 12">7197</strain>
    </source>
</reference>
<gene>
    <name evidence="11" type="ORF">EH198_22845</name>
</gene>
<keyword evidence="4" id="KW-0902">Two-component regulatory system</keyword>
<dbReference type="SMART" id="SM00448">
    <property type="entry name" value="REC"/>
    <property type="match status" value="1"/>
</dbReference>
<dbReference type="PROSITE" id="PS50110">
    <property type="entry name" value="RESPONSE_REGULATORY"/>
    <property type="match status" value="1"/>
</dbReference>
<dbReference type="CDD" id="cd17536">
    <property type="entry name" value="REC_YesN-like"/>
    <property type="match status" value="1"/>
</dbReference>
<dbReference type="PROSITE" id="PS00041">
    <property type="entry name" value="HTH_ARAC_FAMILY_1"/>
    <property type="match status" value="1"/>
</dbReference>
<keyword evidence="3 8" id="KW-0597">Phosphoprotein</keyword>
<dbReference type="InterPro" id="IPR051552">
    <property type="entry name" value="HptR"/>
</dbReference>
<dbReference type="PRINTS" id="PR00032">
    <property type="entry name" value="HTHARAC"/>
</dbReference>
<evidence type="ECO:0000256" key="7">
    <source>
        <dbReference type="ARBA" id="ARBA00023163"/>
    </source>
</evidence>
<evidence type="ECO:0000256" key="4">
    <source>
        <dbReference type="ARBA" id="ARBA00023012"/>
    </source>
</evidence>
<dbReference type="OrthoDB" id="342399at2"/>
<dbReference type="AlphaFoldDB" id="A0A3N9NYC5"/>
<evidence type="ECO:0000313" key="11">
    <source>
        <dbReference type="EMBL" id="RQW08307.1"/>
    </source>
</evidence>
<dbReference type="GO" id="GO:0003700">
    <property type="term" value="F:DNA-binding transcription factor activity"/>
    <property type="evidence" value="ECO:0007669"/>
    <property type="project" value="InterPro"/>
</dbReference>
<keyword evidence="5" id="KW-0805">Transcription regulation</keyword>
<feature type="modified residue" description="4-aspartylphosphate" evidence="8">
    <location>
        <position position="55"/>
    </location>
</feature>
<protein>
    <submittedName>
        <fullName evidence="11">Response regulator</fullName>
    </submittedName>
</protein>
<dbReference type="PANTHER" id="PTHR42713">
    <property type="entry name" value="HISTIDINE KINASE-RELATED"/>
    <property type="match status" value="1"/>
</dbReference>
<comment type="caution">
    <text evidence="11">The sequence shown here is derived from an EMBL/GenBank/DDBJ whole genome shotgun (WGS) entry which is preliminary data.</text>
</comment>
<dbReference type="RefSeq" id="WP_124697818.1">
    <property type="nucleotide sequence ID" value="NZ_JBHUFE010000006.1"/>
</dbReference>
<dbReference type="SUPFAM" id="SSF52172">
    <property type="entry name" value="CheY-like"/>
    <property type="match status" value="1"/>
</dbReference>
<evidence type="ECO:0000256" key="2">
    <source>
        <dbReference type="ARBA" id="ARBA00022490"/>
    </source>
</evidence>
<proteinExistence type="predicted"/>
<dbReference type="InterPro" id="IPR020449">
    <property type="entry name" value="Tscrpt_reg_AraC-type_HTH"/>
</dbReference>
<evidence type="ECO:0000313" key="12">
    <source>
        <dbReference type="Proteomes" id="UP000282529"/>
    </source>
</evidence>
<dbReference type="Pfam" id="PF12833">
    <property type="entry name" value="HTH_18"/>
    <property type="match status" value="1"/>
</dbReference>
<dbReference type="InterPro" id="IPR018060">
    <property type="entry name" value="HTH_AraC"/>
</dbReference>
<evidence type="ECO:0000256" key="8">
    <source>
        <dbReference type="PROSITE-ProRule" id="PRU00169"/>
    </source>
</evidence>
<accession>A0A3N9NYC5</accession>
<dbReference type="InterPro" id="IPR001789">
    <property type="entry name" value="Sig_transdc_resp-reg_receiver"/>
</dbReference>
<evidence type="ECO:0000259" key="9">
    <source>
        <dbReference type="PROSITE" id="PS01124"/>
    </source>
</evidence>
<dbReference type="GO" id="GO:0043565">
    <property type="term" value="F:sequence-specific DNA binding"/>
    <property type="evidence" value="ECO:0007669"/>
    <property type="project" value="InterPro"/>
</dbReference>
<feature type="domain" description="Response regulatory" evidence="10">
    <location>
        <begin position="3"/>
        <end position="120"/>
    </location>
</feature>
<dbReference type="SUPFAM" id="SSF46689">
    <property type="entry name" value="Homeodomain-like"/>
    <property type="match status" value="2"/>
</dbReference>
<dbReference type="Gene3D" id="3.40.50.2300">
    <property type="match status" value="1"/>
</dbReference>
<keyword evidence="2" id="KW-0963">Cytoplasm</keyword>
<dbReference type="GO" id="GO:0000160">
    <property type="term" value="P:phosphorelay signal transduction system"/>
    <property type="evidence" value="ECO:0007669"/>
    <property type="project" value="UniProtKB-KW"/>
</dbReference>
<comment type="subcellular location">
    <subcellularLocation>
        <location evidence="1">Cytoplasm</location>
    </subcellularLocation>
</comment>
<keyword evidence="6" id="KW-0238">DNA-binding</keyword>
<dbReference type="Proteomes" id="UP000282529">
    <property type="component" value="Unassembled WGS sequence"/>
</dbReference>
<dbReference type="EMBL" id="RQPI01000022">
    <property type="protein sequence ID" value="RQW08307.1"/>
    <property type="molecule type" value="Genomic_DNA"/>
</dbReference>
<evidence type="ECO:0000256" key="5">
    <source>
        <dbReference type="ARBA" id="ARBA00023015"/>
    </source>
</evidence>
<dbReference type="SMART" id="SM00342">
    <property type="entry name" value="HTH_ARAC"/>
    <property type="match status" value="1"/>
</dbReference>
<dbReference type="Gene3D" id="1.10.10.60">
    <property type="entry name" value="Homeodomain-like"/>
    <property type="match status" value="2"/>
</dbReference>
<name>A0A3N9NYC5_9BACL</name>
<evidence type="ECO:0000256" key="6">
    <source>
        <dbReference type="ARBA" id="ARBA00023125"/>
    </source>
</evidence>
<evidence type="ECO:0000256" key="3">
    <source>
        <dbReference type="ARBA" id="ARBA00022553"/>
    </source>
</evidence>
<keyword evidence="12" id="KW-1185">Reference proteome</keyword>
<dbReference type="InterPro" id="IPR018062">
    <property type="entry name" value="HTH_AraC-typ_CS"/>
</dbReference>
<sequence>MYKVLIVDDEPVIRHGISAFIDWEKEGMSVEDHYANGAEALAALESLSFDILITDIKMPLMNGIELMKQAQALCPWIKVILISNYNDFEYVKEGLKLGAVDYLLKLTLKKDDLLAVLRRSISMLEEERKQDSELSLYRQGALYLERKREEQEMKRWIVQEQVSPAAAACAPVWLEEPYACVYLTLDGAEEWRENSGYLYVQLLLEDLQEAFYERMEKGSALLVAESSLFLIFPKQEEEAAVRQVQVWKKGVEAEWNISTSAGLAIGQGAGRLLKGYAESRFACQRRFFEGLGGLFESGGPESNHEPSLPDLEHADDWEPFFEMIRNGDPASHAIDFALERWKNRALSPEQVQHEACVLLAGTYRLKAGAKSLPSEQLELIRKTETLEQLASFMVGELEQNCMSIIPQLSDNGYGGQLITRALEYIAAHFTENLTLQSVADTIHLSKSYFSLLFKKQTGRNFIDYLIELRIREAKRLLAQDDSRIYDVAQGAGFKDVKYFSKVFKKGTGLTPVEYRESLKWSAEP</sequence>